<gene>
    <name evidence="1" type="ORF">A11Y_89300</name>
</gene>
<reference evidence="1 2" key="1">
    <citation type="submission" date="2012-05" db="EMBL/GenBank/DDBJ databases">
        <title>Complete Genome Sequence of Lactobacillus coryniformis CECT5711.</title>
        <authorList>
            <person name="Rodriguez J.M."/>
        </authorList>
    </citation>
    <scope>NUCLEOTIDE SEQUENCE [LARGE SCALE GENOMIC DNA]</scope>
    <source>
        <strain evidence="2">CECT5711</strain>
    </source>
</reference>
<sequence>MTDAILDKIKAYLNQPARQKQLKITPVAAVHFLAQGEYNRNFLVTTATKQQLVFRINYGSQIDVALQARYEYHALQLLAASQRTPQPLYLDDTQETFDHDIMVEEFLPGRPLDYQTDLPTAAAIFSAIHQLPVEPKAYDYLKTEINLCSARIAEATQLLAPVLTSTALPAAQIKVLESLLYWCRQHNQDAYFAQQPTCLVNTEVNSHNFLITNHYGWLIDWEKPVISNAVQDLSQFLAETTTLWRGEVTLTSAQVTDFITRYAGLTAQDPAQIQANLKHYMPFLLLRALSWCAMLVATYAQKPIQNPAIFQRCQQYLATDFMLPLLAKYGV</sequence>
<dbReference type="STRING" id="1185325.A11Y_89300"/>
<dbReference type="Proteomes" id="UP000007271">
    <property type="component" value="Unassembled WGS sequence"/>
</dbReference>
<dbReference type="SUPFAM" id="SSF56112">
    <property type="entry name" value="Protein kinase-like (PK-like)"/>
    <property type="match status" value="1"/>
</dbReference>
<protein>
    <submittedName>
        <fullName evidence="1">Phosphotransferase enzyme family</fullName>
    </submittedName>
</protein>
<dbReference type="Gene3D" id="3.90.1200.10">
    <property type="match status" value="1"/>
</dbReference>
<comment type="caution">
    <text evidence="1">The sequence shown here is derived from an EMBL/GenBank/DDBJ whole genome shotgun (WGS) entry which is preliminary data.</text>
</comment>
<evidence type="ECO:0000313" key="1">
    <source>
        <dbReference type="EMBL" id="EJN55497.1"/>
    </source>
</evidence>
<dbReference type="GO" id="GO:0016740">
    <property type="term" value="F:transferase activity"/>
    <property type="evidence" value="ECO:0007669"/>
    <property type="project" value="UniProtKB-KW"/>
</dbReference>
<proteinExistence type="predicted"/>
<dbReference type="InterPro" id="IPR011009">
    <property type="entry name" value="Kinase-like_dom_sf"/>
</dbReference>
<dbReference type="AlphaFoldDB" id="J3JB80"/>
<dbReference type="RefSeq" id="WP_003679250.1">
    <property type="nucleotide sequence ID" value="NZ_AKFP01000048.1"/>
</dbReference>
<organism evidence="1 2">
    <name type="scientific">Loigolactobacillus coryniformis subsp. coryniformis CECT 5711</name>
    <dbReference type="NCBI Taxonomy" id="1185325"/>
    <lineage>
        <taxon>Bacteria</taxon>
        <taxon>Bacillati</taxon>
        <taxon>Bacillota</taxon>
        <taxon>Bacilli</taxon>
        <taxon>Lactobacillales</taxon>
        <taxon>Lactobacillaceae</taxon>
        <taxon>Loigolactobacillus</taxon>
    </lineage>
</organism>
<dbReference type="PATRIC" id="fig|1185325.3.peg.1824"/>
<accession>J3JB80</accession>
<name>J3JB80_9LACO</name>
<dbReference type="EMBL" id="AKFP01000048">
    <property type="protein sequence ID" value="EJN55497.1"/>
    <property type="molecule type" value="Genomic_DNA"/>
</dbReference>
<evidence type="ECO:0000313" key="2">
    <source>
        <dbReference type="Proteomes" id="UP000007271"/>
    </source>
</evidence>
<keyword evidence="1" id="KW-0808">Transferase</keyword>